<dbReference type="InterPro" id="IPR029063">
    <property type="entry name" value="SAM-dependent_MTases_sf"/>
</dbReference>
<dbReference type="PANTHER" id="PTHR12049:SF7">
    <property type="entry name" value="PROTEIN ARGININE METHYLTRANSFERASE NDUFAF7, MITOCHONDRIAL"/>
    <property type="match status" value="1"/>
</dbReference>
<dbReference type="InterPro" id="IPR003788">
    <property type="entry name" value="NDUFAF7"/>
</dbReference>
<dbReference type="EMBL" id="CP053708">
    <property type="protein sequence ID" value="QKE92732.1"/>
    <property type="molecule type" value="Genomic_DNA"/>
</dbReference>
<reference evidence="3 4" key="1">
    <citation type="journal article" date="2014" name="World J. Microbiol. Biotechnol.">
        <title>Biodiversity and physiological characteristics of Antarctic and Arctic lichens-associated bacteria.</title>
        <authorList>
            <person name="Lee Y.M."/>
            <person name="Kim E.H."/>
            <person name="Lee H.K."/>
            <person name="Hong S.G."/>
        </authorList>
    </citation>
    <scope>NUCLEOTIDE SEQUENCE [LARGE SCALE GENOMIC DNA]</scope>
    <source>
        <strain evidence="3 4">PAMC 26569</strain>
    </source>
</reference>
<dbReference type="Pfam" id="PF02636">
    <property type="entry name" value="Methyltransf_28"/>
    <property type="match status" value="1"/>
</dbReference>
<proteinExistence type="predicted"/>
<dbReference type="InterPro" id="IPR038375">
    <property type="entry name" value="NDUFAF7_sf"/>
</dbReference>
<keyword evidence="4" id="KW-1185">Reference proteome</keyword>
<dbReference type="Gene3D" id="3.40.50.12710">
    <property type="match status" value="1"/>
</dbReference>
<evidence type="ECO:0000256" key="1">
    <source>
        <dbReference type="ARBA" id="ARBA00022603"/>
    </source>
</evidence>
<keyword evidence="1 3" id="KW-0489">Methyltransferase</keyword>
<protein>
    <submittedName>
        <fullName evidence="3">Class I SAM-dependent methyltransferase</fullName>
    </submittedName>
</protein>
<dbReference type="PANTHER" id="PTHR12049">
    <property type="entry name" value="PROTEIN ARGININE METHYLTRANSFERASE NDUFAF7, MITOCHONDRIAL"/>
    <property type="match status" value="1"/>
</dbReference>
<gene>
    <name evidence="3" type="ORF">HN018_16560</name>
</gene>
<keyword evidence="2 3" id="KW-0808">Transferase</keyword>
<dbReference type="Proteomes" id="UP000500767">
    <property type="component" value="Chromosome"/>
</dbReference>
<dbReference type="GO" id="GO:0032259">
    <property type="term" value="P:methylation"/>
    <property type="evidence" value="ECO:0007669"/>
    <property type="project" value="UniProtKB-KW"/>
</dbReference>
<dbReference type="AlphaFoldDB" id="A0A6M8HWG2"/>
<name>A0A6M8HWG2_9PROT</name>
<organism evidence="3 4">
    <name type="scientific">Lichenicola cladoniae</name>
    <dbReference type="NCBI Taxonomy" id="1484109"/>
    <lineage>
        <taxon>Bacteria</taxon>
        <taxon>Pseudomonadati</taxon>
        <taxon>Pseudomonadota</taxon>
        <taxon>Alphaproteobacteria</taxon>
        <taxon>Acetobacterales</taxon>
        <taxon>Acetobacteraceae</taxon>
        <taxon>Lichenicola</taxon>
    </lineage>
</organism>
<evidence type="ECO:0000313" key="3">
    <source>
        <dbReference type="EMBL" id="QKE92732.1"/>
    </source>
</evidence>
<dbReference type="RefSeq" id="WP_171833508.1">
    <property type="nucleotide sequence ID" value="NZ_CP053708.1"/>
</dbReference>
<accession>A0A6M8HWG2</accession>
<evidence type="ECO:0000256" key="2">
    <source>
        <dbReference type="ARBA" id="ARBA00022679"/>
    </source>
</evidence>
<dbReference type="KEGG" id="lck:HN018_16560"/>
<dbReference type="SUPFAM" id="SSF53335">
    <property type="entry name" value="S-adenosyl-L-methionine-dependent methyltransferases"/>
    <property type="match status" value="1"/>
</dbReference>
<dbReference type="GO" id="GO:0035243">
    <property type="term" value="F:protein-arginine omega-N symmetric methyltransferase activity"/>
    <property type="evidence" value="ECO:0007669"/>
    <property type="project" value="TreeGrafter"/>
</dbReference>
<sequence length="331" mass="35446">MERANAAYYATRDPFADFITAPEISQAFGEILGAWAVVTWQSMGSPDPVLLIEAGPGRGTLMADALRLVGRLAPDFAQALRLQLVETSPRLRAIQHDALAPATAAPIAWHDRLEDVPDGPFILLANEFLDALPIRQLVRTQDGWMERHVRDGNFVLHDSDPPPPPLDRRTVEPGGVIEICEPALAIAGLLARRLAGTVGVALFLDYGLDRPVAGETLQALRQGQPADPLLDPGEADLTAHVDFPALRDVALGIGATVHGPVGQGAFLTALGLFARTERLARGRPPGEARALIDGAHRLAAPERMGRLFKAMAVCHPSIGMLPGFEPVERTG</sequence>
<evidence type="ECO:0000313" key="4">
    <source>
        <dbReference type="Proteomes" id="UP000500767"/>
    </source>
</evidence>